<evidence type="ECO:0000256" key="1">
    <source>
        <dbReference type="ARBA" id="ARBA00006926"/>
    </source>
</evidence>
<evidence type="ECO:0000256" key="4">
    <source>
        <dbReference type="PIRSR" id="PIRSR000303-1"/>
    </source>
</evidence>
<dbReference type="PROSITE" id="PS51355">
    <property type="entry name" value="GLUTATHIONE_PEROXID_3"/>
    <property type="match status" value="1"/>
</dbReference>
<evidence type="ECO:0000256" key="3">
    <source>
        <dbReference type="ARBA" id="ARBA00023002"/>
    </source>
</evidence>
<comment type="caution">
    <text evidence="7">The sequence shown here is derived from an EMBL/GenBank/DDBJ whole genome shotgun (WGS) entry which is preliminary data.</text>
</comment>
<dbReference type="Proteomes" id="UP000241010">
    <property type="component" value="Unassembled WGS sequence"/>
</dbReference>
<keyword evidence="8" id="KW-1185">Reference proteome</keyword>
<evidence type="ECO:0000256" key="5">
    <source>
        <dbReference type="RuleBase" id="RU000499"/>
    </source>
</evidence>
<dbReference type="AlphaFoldDB" id="A0A2T4JXH2"/>
<dbReference type="InterPro" id="IPR029759">
    <property type="entry name" value="GPX_AS"/>
</dbReference>
<dbReference type="CDD" id="cd00340">
    <property type="entry name" value="GSH_Peroxidase"/>
    <property type="match status" value="1"/>
</dbReference>
<evidence type="ECO:0000256" key="2">
    <source>
        <dbReference type="ARBA" id="ARBA00022559"/>
    </source>
</evidence>
<dbReference type="RefSeq" id="WP_107663228.1">
    <property type="nucleotide sequence ID" value="NZ_PZKG01000022.1"/>
</dbReference>
<dbReference type="PRINTS" id="PR01011">
    <property type="entry name" value="GLUTPROXDASE"/>
</dbReference>
<sequence>MRAAVLALALTLPALPAAAAMPPDLRFASIDGGEIALDALRGHPVLVVNTASLCAFTPQYDDLQALSDRYAPRGLTVLAVPSNDFRQELASGDEVKDFCAVNFDHTIPMTEISHVTGAAAHPFYRWLSQDHGVTPGWNFHKVLIGPEGELVQSWGSAVSPTSAAITDEIEALLP</sequence>
<protein>
    <recommendedName>
        <fullName evidence="5">Glutathione peroxidase</fullName>
    </recommendedName>
</protein>
<dbReference type="Pfam" id="PF00255">
    <property type="entry name" value="GSHPx"/>
    <property type="match status" value="1"/>
</dbReference>
<reference evidence="7 8" key="1">
    <citation type="submission" date="2018-03" db="EMBL/GenBank/DDBJ databases">
        <title>Cereibacter changlensis.</title>
        <authorList>
            <person name="Meyer T.E."/>
            <person name="Miller S."/>
            <person name="Lodha T."/>
            <person name="Gandham S."/>
            <person name="Chintalapati S."/>
            <person name="Chintalapati V.R."/>
        </authorList>
    </citation>
    <scope>NUCLEOTIDE SEQUENCE [LARGE SCALE GENOMIC DNA]</scope>
    <source>
        <strain evidence="7 8">JA139</strain>
    </source>
</reference>
<feature type="active site" evidence="4">
    <location>
        <position position="54"/>
    </location>
</feature>
<dbReference type="PROSITE" id="PS00460">
    <property type="entry name" value="GLUTATHIONE_PEROXID_1"/>
    <property type="match status" value="1"/>
</dbReference>
<dbReference type="InterPro" id="IPR000889">
    <property type="entry name" value="Glutathione_peroxidase"/>
</dbReference>
<dbReference type="PANTHER" id="PTHR11592:SF78">
    <property type="entry name" value="GLUTATHIONE PEROXIDASE"/>
    <property type="match status" value="1"/>
</dbReference>
<keyword evidence="6" id="KW-0732">Signal</keyword>
<dbReference type="GO" id="GO:0004601">
    <property type="term" value="F:peroxidase activity"/>
    <property type="evidence" value="ECO:0007669"/>
    <property type="project" value="UniProtKB-KW"/>
</dbReference>
<keyword evidence="2 5" id="KW-0575">Peroxidase</keyword>
<proteinExistence type="inferred from homology"/>
<dbReference type="InterPro" id="IPR036249">
    <property type="entry name" value="Thioredoxin-like_sf"/>
</dbReference>
<evidence type="ECO:0000313" key="8">
    <source>
        <dbReference type="Proteomes" id="UP000241010"/>
    </source>
</evidence>
<dbReference type="OrthoDB" id="9785502at2"/>
<gene>
    <name evidence="7" type="ORF">C5F48_07200</name>
</gene>
<feature type="chain" id="PRO_5015451246" description="Glutathione peroxidase" evidence="6">
    <location>
        <begin position="20"/>
        <end position="174"/>
    </location>
</feature>
<feature type="signal peptide" evidence="6">
    <location>
        <begin position="1"/>
        <end position="19"/>
    </location>
</feature>
<dbReference type="EMBL" id="PZKG01000022">
    <property type="protein sequence ID" value="PTE22453.1"/>
    <property type="molecule type" value="Genomic_DNA"/>
</dbReference>
<dbReference type="SUPFAM" id="SSF52833">
    <property type="entry name" value="Thioredoxin-like"/>
    <property type="match status" value="1"/>
</dbReference>
<keyword evidence="3 5" id="KW-0560">Oxidoreductase</keyword>
<evidence type="ECO:0000256" key="6">
    <source>
        <dbReference type="SAM" id="SignalP"/>
    </source>
</evidence>
<evidence type="ECO:0000313" key="7">
    <source>
        <dbReference type="EMBL" id="PTE22453.1"/>
    </source>
</evidence>
<dbReference type="Gene3D" id="3.40.30.10">
    <property type="entry name" value="Glutaredoxin"/>
    <property type="match status" value="1"/>
</dbReference>
<accession>A0A2T4JXH2</accession>
<dbReference type="PANTHER" id="PTHR11592">
    <property type="entry name" value="GLUTATHIONE PEROXIDASE"/>
    <property type="match status" value="1"/>
</dbReference>
<name>A0A2T4JXH2_9RHOB</name>
<organism evidence="7 8">
    <name type="scientific">Cereibacter changlensis JA139</name>
    <dbReference type="NCBI Taxonomy" id="1188249"/>
    <lineage>
        <taxon>Bacteria</taxon>
        <taxon>Pseudomonadati</taxon>
        <taxon>Pseudomonadota</taxon>
        <taxon>Alphaproteobacteria</taxon>
        <taxon>Rhodobacterales</taxon>
        <taxon>Paracoccaceae</taxon>
        <taxon>Cereibacter</taxon>
    </lineage>
</organism>
<dbReference type="GO" id="GO:0034599">
    <property type="term" value="P:cellular response to oxidative stress"/>
    <property type="evidence" value="ECO:0007669"/>
    <property type="project" value="TreeGrafter"/>
</dbReference>
<comment type="similarity">
    <text evidence="1 5">Belongs to the glutathione peroxidase family.</text>
</comment>
<dbReference type="PIRSF" id="PIRSF000303">
    <property type="entry name" value="Glutathion_perox"/>
    <property type="match status" value="1"/>
</dbReference>